<evidence type="ECO:0000256" key="2">
    <source>
        <dbReference type="ARBA" id="ARBA00022448"/>
    </source>
</evidence>
<comment type="subcellular location">
    <subcellularLocation>
        <location evidence="1">Membrane</location>
        <topology evidence="1">Multi-pass membrane protein</topology>
    </subcellularLocation>
</comment>
<evidence type="ECO:0000256" key="13">
    <source>
        <dbReference type="SAM" id="Phobius"/>
    </source>
</evidence>
<keyword evidence="9 13" id="KW-0472">Membrane</keyword>
<organism evidence="16 17">
    <name type="scientific">Perkinsus chesapeaki</name>
    <name type="common">Clam parasite</name>
    <name type="synonym">Perkinsus andrewsi</name>
    <dbReference type="NCBI Taxonomy" id="330153"/>
    <lineage>
        <taxon>Eukaryota</taxon>
        <taxon>Sar</taxon>
        <taxon>Alveolata</taxon>
        <taxon>Perkinsozoa</taxon>
        <taxon>Perkinsea</taxon>
        <taxon>Perkinsida</taxon>
        <taxon>Perkinsidae</taxon>
        <taxon>Perkinsus</taxon>
    </lineage>
</organism>
<reference evidence="16 17" key="1">
    <citation type="submission" date="2020-04" db="EMBL/GenBank/DDBJ databases">
        <title>Perkinsus chesapeaki whole genome sequence.</title>
        <authorList>
            <person name="Bogema D.R."/>
        </authorList>
    </citation>
    <scope>NUCLEOTIDE SEQUENCE [LARGE SCALE GENOMIC DNA]</scope>
    <source>
        <strain evidence="16">ATCC PRA-425</strain>
    </source>
</reference>
<name>A0A7J6N2T3_PERCH</name>
<feature type="region of interest" description="Disordered" evidence="12">
    <location>
        <begin position="972"/>
        <end position="991"/>
    </location>
</feature>
<dbReference type="PANTHER" id="PTHR10027">
    <property type="entry name" value="CALCIUM-ACTIVATED POTASSIUM CHANNEL ALPHA CHAIN"/>
    <property type="match status" value="1"/>
</dbReference>
<evidence type="ECO:0000256" key="5">
    <source>
        <dbReference type="ARBA" id="ARBA00022826"/>
    </source>
</evidence>
<evidence type="ECO:0000256" key="4">
    <source>
        <dbReference type="ARBA" id="ARBA00022692"/>
    </source>
</evidence>
<dbReference type="PANTHER" id="PTHR10027:SF10">
    <property type="entry name" value="SLOWPOKE 2, ISOFORM D"/>
    <property type="match status" value="1"/>
</dbReference>
<feature type="compositionally biased region" description="Polar residues" evidence="12">
    <location>
        <begin position="897"/>
        <end position="909"/>
    </location>
</feature>
<evidence type="ECO:0000256" key="1">
    <source>
        <dbReference type="ARBA" id="ARBA00004141"/>
    </source>
</evidence>
<dbReference type="Proteomes" id="UP000591131">
    <property type="component" value="Unassembled WGS sequence"/>
</dbReference>
<proteinExistence type="predicted"/>
<dbReference type="GO" id="GO:0005267">
    <property type="term" value="F:potassium channel activity"/>
    <property type="evidence" value="ECO:0007669"/>
    <property type="project" value="UniProtKB-KW"/>
</dbReference>
<keyword evidence="6" id="KW-0630">Potassium</keyword>
<evidence type="ECO:0000313" key="16">
    <source>
        <dbReference type="EMBL" id="KAF4678219.1"/>
    </source>
</evidence>
<evidence type="ECO:0000256" key="11">
    <source>
        <dbReference type="ARBA" id="ARBA00034430"/>
    </source>
</evidence>
<evidence type="ECO:0000256" key="8">
    <source>
        <dbReference type="ARBA" id="ARBA00023065"/>
    </source>
</evidence>
<evidence type="ECO:0000256" key="6">
    <source>
        <dbReference type="ARBA" id="ARBA00022958"/>
    </source>
</evidence>
<keyword evidence="5" id="KW-0631">Potassium channel</keyword>
<evidence type="ECO:0000313" key="17">
    <source>
        <dbReference type="Proteomes" id="UP000591131"/>
    </source>
</evidence>
<dbReference type="SUPFAM" id="SSF81324">
    <property type="entry name" value="Voltage-gated potassium channels"/>
    <property type="match status" value="1"/>
</dbReference>
<feature type="region of interest" description="Disordered" evidence="12">
    <location>
        <begin position="710"/>
        <end position="748"/>
    </location>
</feature>
<dbReference type="EMBL" id="JAAPAO010000002">
    <property type="protein sequence ID" value="KAF4678219.1"/>
    <property type="molecule type" value="Genomic_DNA"/>
</dbReference>
<evidence type="ECO:0000256" key="9">
    <source>
        <dbReference type="ARBA" id="ARBA00023136"/>
    </source>
</evidence>
<feature type="region of interest" description="Disordered" evidence="12">
    <location>
        <begin position="779"/>
        <end position="812"/>
    </location>
</feature>
<keyword evidence="8" id="KW-0406">Ion transport</keyword>
<feature type="domain" description="Potassium channel" evidence="14">
    <location>
        <begin position="321"/>
        <end position="370"/>
    </location>
</feature>
<sequence>MPPTPPRSASRTGWSVSVAPSRSFGEESANEDFGLVDAFTGLDDTDTLASETAAGDAMVRRRLRVRTTSIPGGRIDVSALRQPQGDRASLGQAATLNGSTMRYANSSMLLARSNVLQVEVYGGQWNIPLPSASAVVQFVVVAVCITSQFILFDDSVYQLLMLAVCLGVQAVMLFFLHSVLHLRQQAAARCSSVDAHNPSYTGDPPRSRSQQWNPFFEGHADSFRTLGGSNWRGIWSEFMSLVTSGNLIEILSALVESKAFLLQRLLITVCWCALYVQFTKYLYRDEVCDRDSYETTFIHDLIGYEWRCKWLTDKVAESSCLSIIFTFSGAMFNEEAPAGVKGSEFDSFADYVYFFVVTLSTVGYGDFAPGVIPSRKTLGVDGKFVLVLAGGLSADELDTFIWELAHGHTLYCHHVVVYTTTPVKEFEEVVLDSLSKFGIRLCIKAGDTASGVSQELCKLRWNAVGAVFVLSDRRCGREDSQNATPPTAEKVAEDYRSVVRCLHARKFWNQMFALSCHLLTATASRQILDMGAEQVTSRHDLMLKIMAKNCCGCPGFTTLFCNLFKSLALPVGVPSHKVLSELPYEADIRANVPGKPLRSPLFPGFKEYLHGAFMCVYRINCPPFVVMAMQSYKYEELVLLMAEFSRVCVLGIDRMNSGGQMLLNPLGYEPRTTDGLIILTSSAKKAIEIQAWDRDRIRLFLPAFARRQQTGDNVTGGSGSRILRNSTLESDEARSRSPERHHSDTASLRKRAVGVLGMHPSGGNRNLVLETGRDGPIRFPIPGVPESVSEASEAETEGKTRRRSASAGAAVTRDMTERLSEMGLMDDHPGASRGTNKMRGLVRQNTVFTTGRRAMKAVRSIGSIFGSSPHSTSGSSSRRPSRPDGGISPSRAFRSSIVKQSRDGQSTGPFPSRASIDRSSGGGDRAGDSDPRRSFVMGATRLRLQPTAKVDESRIIFDDFLLAFPELSDSPEFRAGKSRDPWRNTSEASNPSVLPTKRPSFVVVVGWPSGLPSFLRILFNSKKGSNLRCVVLSPTPGGGATGEIYEFAGKVAWVVGSPTSREDLARAGVGAADVVVVLTSLSCSNNRHGTSKYSTPQDFISVLTTHEIRHVKDKVKSSGRCSSENLDASLDGTARRCSVASMFSEDGTEKVRVSRSIITCLHDVTSLPFVDKSTWWPSDGVKSNLFHLDSPEFAMGNVVSESILFPAICRSPVLSDILVDAEILASLMIDGGKDFYGDQPSREIQPCVELVEISETWINERLEAFFAKNNIPRETREQIIATSDPLRAAGATFGDLLKHLHQMRTPRVISESTSRRQGSAVSGRSKFSEVCQSRIIRVHIPTDVHNIKFG</sequence>
<comment type="caution">
    <text evidence="16">The sequence shown here is derived from an EMBL/GenBank/DDBJ whole genome shotgun (WGS) entry which is preliminary data.</text>
</comment>
<evidence type="ECO:0008006" key="18">
    <source>
        <dbReference type="Google" id="ProtNLM"/>
    </source>
</evidence>
<accession>A0A7J6N2T3</accession>
<feature type="domain" description="RCK N-terminal" evidence="15">
    <location>
        <begin position="1000"/>
        <end position="1116"/>
    </location>
</feature>
<dbReference type="Pfam" id="PF22614">
    <property type="entry name" value="Slo-like_RCK"/>
    <property type="match status" value="1"/>
</dbReference>
<keyword evidence="4 13" id="KW-0812">Transmembrane</keyword>
<evidence type="ECO:0000256" key="7">
    <source>
        <dbReference type="ARBA" id="ARBA00022989"/>
    </source>
</evidence>
<gene>
    <name evidence="16" type="ORF">FOL47_003281</name>
</gene>
<keyword evidence="7 13" id="KW-1133">Transmembrane helix</keyword>
<feature type="compositionally biased region" description="Low complexity" evidence="12">
    <location>
        <begin position="866"/>
        <end position="891"/>
    </location>
</feature>
<keyword evidence="17" id="KW-1185">Reference proteome</keyword>
<keyword evidence="10" id="KW-0407">Ion channel</keyword>
<dbReference type="OrthoDB" id="433309at2759"/>
<dbReference type="Gene3D" id="1.10.287.70">
    <property type="match status" value="1"/>
</dbReference>
<evidence type="ECO:0000259" key="14">
    <source>
        <dbReference type="Pfam" id="PF07885"/>
    </source>
</evidence>
<dbReference type="InterPro" id="IPR013099">
    <property type="entry name" value="K_chnl_dom"/>
</dbReference>
<comment type="catalytic activity">
    <reaction evidence="11">
        <text>K(+)(in) = K(+)(out)</text>
        <dbReference type="Rhea" id="RHEA:29463"/>
        <dbReference type="ChEBI" id="CHEBI:29103"/>
    </reaction>
</comment>
<evidence type="ECO:0000256" key="3">
    <source>
        <dbReference type="ARBA" id="ARBA00022538"/>
    </source>
</evidence>
<protein>
    <recommendedName>
        <fullName evidence="18">Calcium-activated potassium channel subunit alpha-1</fullName>
    </recommendedName>
</protein>
<feature type="region of interest" description="Disordered" evidence="12">
    <location>
        <begin position="860"/>
        <end position="934"/>
    </location>
</feature>
<keyword evidence="2" id="KW-0813">Transport</keyword>
<dbReference type="Gene3D" id="3.40.50.720">
    <property type="entry name" value="NAD(P)-binding Rossmann-like Domain"/>
    <property type="match status" value="1"/>
</dbReference>
<feature type="compositionally biased region" description="Basic and acidic residues" evidence="12">
    <location>
        <begin position="972"/>
        <end position="982"/>
    </location>
</feature>
<dbReference type="InterPro" id="IPR047871">
    <property type="entry name" value="K_chnl_Slo-like"/>
</dbReference>
<evidence type="ECO:0000259" key="15">
    <source>
        <dbReference type="Pfam" id="PF22614"/>
    </source>
</evidence>
<dbReference type="InterPro" id="IPR003148">
    <property type="entry name" value="RCK_N"/>
</dbReference>
<dbReference type="Pfam" id="PF07885">
    <property type="entry name" value="Ion_trans_2"/>
    <property type="match status" value="1"/>
</dbReference>
<feature type="transmembrane region" description="Helical" evidence="13">
    <location>
        <begin position="134"/>
        <end position="151"/>
    </location>
</feature>
<keyword evidence="3" id="KW-0633">Potassium transport</keyword>
<feature type="compositionally biased region" description="Basic and acidic residues" evidence="12">
    <location>
        <begin position="731"/>
        <end position="744"/>
    </location>
</feature>
<evidence type="ECO:0000256" key="10">
    <source>
        <dbReference type="ARBA" id="ARBA00023303"/>
    </source>
</evidence>
<feature type="transmembrane region" description="Helical" evidence="13">
    <location>
        <begin position="157"/>
        <end position="176"/>
    </location>
</feature>
<evidence type="ECO:0000256" key="12">
    <source>
        <dbReference type="SAM" id="MobiDB-lite"/>
    </source>
</evidence>
<dbReference type="GO" id="GO:0016020">
    <property type="term" value="C:membrane"/>
    <property type="evidence" value="ECO:0007669"/>
    <property type="project" value="UniProtKB-SubCell"/>
</dbReference>